<evidence type="ECO:0000256" key="1">
    <source>
        <dbReference type="ARBA" id="ARBA00010838"/>
    </source>
</evidence>
<feature type="non-terminal residue" evidence="5">
    <location>
        <position position="159"/>
    </location>
</feature>
<keyword evidence="6" id="KW-1185">Reference proteome</keyword>
<dbReference type="InterPro" id="IPR017853">
    <property type="entry name" value="GH"/>
</dbReference>
<organism evidence="5 6">
    <name type="scientific">Haematococcus lacustris</name>
    <name type="common">Green alga</name>
    <name type="synonym">Haematococcus pluvialis</name>
    <dbReference type="NCBI Taxonomy" id="44745"/>
    <lineage>
        <taxon>Eukaryota</taxon>
        <taxon>Viridiplantae</taxon>
        <taxon>Chlorophyta</taxon>
        <taxon>core chlorophytes</taxon>
        <taxon>Chlorophyceae</taxon>
        <taxon>CS clade</taxon>
        <taxon>Chlamydomonadales</taxon>
        <taxon>Haematococcaceae</taxon>
        <taxon>Haematococcus</taxon>
    </lineage>
</organism>
<comment type="caution">
    <text evidence="5">The sequence shown here is derived from an EMBL/GenBank/DDBJ whole genome shotgun (WGS) entry which is preliminary data.</text>
</comment>
<sequence>MLRQDDLSPSGANASSGALDERFLKGVAISVWQSSGDEGTSNWSRFANFGRWPFGSIGVRTTWGKYKVGKSCDFWHRYREDMQLAKDIGCTAFRFSFEWARIEPERGQVDSAALDRYGEMLDCLAALGLEPCVTLHHFTHPLWFEDQGGFSQAANIPLF</sequence>
<evidence type="ECO:0000313" key="5">
    <source>
        <dbReference type="EMBL" id="GFH10292.1"/>
    </source>
</evidence>
<evidence type="ECO:0008006" key="7">
    <source>
        <dbReference type="Google" id="ProtNLM"/>
    </source>
</evidence>
<dbReference type="PANTHER" id="PTHR10353:SF36">
    <property type="entry name" value="LP05116P"/>
    <property type="match status" value="1"/>
</dbReference>
<evidence type="ECO:0000256" key="4">
    <source>
        <dbReference type="RuleBase" id="RU003690"/>
    </source>
</evidence>
<dbReference type="AlphaFoldDB" id="A0A699Z4B1"/>
<dbReference type="Pfam" id="PF00232">
    <property type="entry name" value="Glyco_hydro_1"/>
    <property type="match status" value="1"/>
</dbReference>
<evidence type="ECO:0000256" key="3">
    <source>
        <dbReference type="ARBA" id="ARBA00023295"/>
    </source>
</evidence>
<evidence type="ECO:0000256" key="2">
    <source>
        <dbReference type="ARBA" id="ARBA00022801"/>
    </source>
</evidence>
<dbReference type="InterPro" id="IPR001360">
    <property type="entry name" value="Glyco_hydro_1"/>
</dbReference>
<accession>A0A699Z4B1</accession>
<gene>
    <name evidence="5" type="ORF">HaLaN_05577</name>
</gene>
<dbReference type="Gene3D" id="3.20.20.80">
    <property type="entry name" value="Glycosidases"/>
    <property type="match status" value="1"/>
</dbReference>
<keyword evidence="3" id="KW-0326">Glycosidase</keyword>
<dbReference type="SUPFAM" id="SSF51445">
    <property type="entry name" value="(Trans)glycosidases"/>
    <property type="match status" value="1"/>
</dbReference>
<reference evidence="5 6" key="1">
    <citation type="submission" date="2020-02" db="EMBL/GenBank/DDBJ databases">
        <title>Draft genome sequence of Haematococcus lacustris strain NIES-144.</title>
        <authorList>
            <person name="Morimoto D."/>
            <person name="Nakagawa S."/>
            <person name="Yoshida T."/>
            <person name="Sawayama S."/>
        </authorList>
    </citation>
    <scope>NUCLEOTIDE SEQUENCE [LARGE SCALE GENOMIC DNA]</scope>
    <source>
        <strain evidence="5 6">NIES-144</strain>
    </source>
</reference>
<dbReference type="GO" id="GO:0008422">
    <property type="term" value="F:beta-glucosidase activity"/>
    <property type="evidence" value="ECO:0007669"/>
    <property type="project" value="TreeGrafter"/>
</dbReference>
<keyword evidence="2" id="KW-0378">Hydrolase</keyword>
<dbReference type="GO" id="GO:0005975">
    <property type="term" value="P:carbohydrate metabolic process"/>
    <property type="evidence" value="ECO:0007669"/>
    <property type="project" value="InterPro"/>
</dbReference>
<evidence type="ECO:0000313" key="6">
    <source>
        <dbReference type="Proteomes" id="UP000485058"/>
    </source>
</evidence>
<proteinExistence type="inferred from homology"/>
<dbReference type="EMBL" id="BLLF01000303">
    <property type="protein sequence ID" value="GFH10292.1"/>
    <property type="molecule type" value="Genomic_DNA"/>
</dbReference>
<comment type="similarity">
    <text evidence="1 4">Belongs to the glycosyl hydrolase 1 family.</text>
</comment>
<name>A0A699Z4B1_HAELA</name>
<dbReference type="Proteomes" id="UP000485058">
    <property type="component" value="Unassembled WGS sequence"/>
</dbReference>
<feature type="non-terminal residue" evidence="5">
    <location>
        <position position="1"/>
    </location>
</feature>
<dbReference type="PANTHER" id="PTHR10353">
    <property type="entry name" value="GLYCOSYL HYDROLASE"/>
    <property type="match status" value="1"/>
</dbReference>
<protein>
    <recommendedName>
        <fullName evidence="7">Beta-glucosidase</fullName>
    </recommendedName>
</protein>